<feature type="transmembrane region" description="Helical" evidence="6">
    <location>
        <begin position="160"/>
        <end position="180"/>
    </location>
</feature>
<keyword evidence="5 6" id="KW-0472">Membrane</keyword>
<evidence type="ECO:0000313" key="8">
    <source>
        <dbReference type="EMBL" id="KAG6525500.1"/>
    </source>
</evidence>
<comment type="caution">
    <text evidence="8">The sequence shown here is derived from an EMBL/GenBank/DDBJ whole genome shotgun (WGS) entry which is preliminary data.</text>
</comment>
<feature type="transmembrane region" description="Helical" evidence="6">
    <location>
        <begin position="186"/>
        <end position="205"/>
    </location>
</feature>
<evidence type="ECO:0000256" key="3">
    <source>
        <dbReference type="ARBA" id="ARBA00022692"/>
    </source>
</evidence>
<dbReference type="CDD" id="cd07042">
    <property type="entry name" value="STAS_SulP_like_sulfate_transporter"/>
    <property type="match status" value="1"/>
</dbReference>
<dbReference type="AlphaFoldDB" id="A0A8J5HIK1"/>
<feature type="transmembrane region" description="Helical" evidence="6">
    <location>
        <begin position="408"/>
        <end position="424"/>
    </location>
</feature>
<keyword evidence="2" id="KW-0813">Transport</keyword>
<sequence>MPTIVGGRYELDRMEVNLRRKGSFFTSLREDLRETFLPEEPFRRRPDEAECHWSTLMLKCLVPILEWGSKYNLTKFQCDLLAGFTVAVLAVPQGISYARLAYLHPVIGLYSSFIPPLIYAIFGTSTNVAVGNTAAVSLFLASAIGAEVSPVDRPELYTHLLFTAAFFTGLFQAALGIFRLGILVEFFSHSTITGFMGGTAVIVIMQQLKGMLGLKHFTTNTDLWRWESAALGTCLITMLLLNSHVSAKLRRLFWLPVLAPLLVVVLGGLFAYVVHAEDHGIPTVGTLNKGLNPLSVSLLKFESKYFKLLLKSAFVSGFLALSEGIAVGRSLASMKNEQIDGNKEMIAFGLMNVVGACFSCYLTTGPFSKSAVNFHAGSKTPFSNVVMSLSVMAVLLFLAPLFRYTPLVALSAIIIVAMLRLIDYEKVLRLWKVDKFDFLICIAAFFGVIVFSMTAGLLASVGLSTLRTLLYVARPSTCRLGNIAGTEMYCDGQQYPNSISYPDILILKLGSPIYFASSGYLRERIMRWIEEEETMQYLILDMGGVTSIDSDGIGMLVELHKHVERRGIKIVLTNPRIGVGEKLKVSKYVDLIGKERVFLSVKEAVDVCRDNLQQYSKEEV</sequence>
<evidence type="ECO:0000259" key="7">
    <source>
        <dbReference type="PROSITE" id="PS50801"/>
    </source>
</evidence>
<keyword evidence="9" id="KW-1185">Reference proteome</keyword>
<proteinExistence type="predicted"/>
<dbReference type="InterPro" id="IPR001902">
    <property type="entry name" value="SLC26A/SulP_fam"/>
</dbReference>
<dbReference type="InterPro" id="IPR011547">
    <property type="entry name" value="SLC26A/SulP_dom"/>
</dbReference>
<dbReference type="NCBIfam" id="TIGR00815">
    <property type="entry name" value="sulP"/>
    <property type="match status" value="1"/>
</dbReference>
<dbReference type="GO" id="GO:0055085">
    <property type="term" value="P:transmembrane transport"/>
    <property type="evidence" value="ECO:0007669"/>
    <property type="project" value="InterPro"/>
</dbReference>
<feature type="transmembrane region" description="Helical" evidence="6">
    <location>
        <begin position="226"/>
        <end position="247"/>
    </location>
</feature>
<evidence type="ECO:0000256" key="4">
    <source>
        <dbReference type="ARBA" id="ARBA00022989"/>
    </source>
</evidence>
<feature type="transmembrane region" description="Helical" evidence="6">
    <location>
        <begin position="253"/>
        <end position="274"/>
    </location>
</feature>
<feature type="transmembrane region" description="Helical" evidence="6">
    <location>
        <begin position="308"/>
        <end position="326"/>
    </location>
</feature>
<evidence type="ECO:0000256" key="6">
    <source>
        <dbReference type="SAM" id="Phobius"/>
    </source>
</evidence>
<dbReference type="Pfam" id="PF01740">
    <property type="entry name" value="STAS"/>
    <property type="match status" value="1"/>
</dbReference>
<feature type="transmembrane region" description="Helical" evidence="6">
    <location>
        <begin position="436"/>
        <end position="459"/>
    </location>
</feature>
<evidence type="ECO:0000256" key="5">
    <source>
        <dbReference type="ARBA" id="ARBA00023136"/>
    </source>
</evidence>
<comment type="subcellular location">
    <subcellularLocation>
        <location evidence="1">Membrane</location>
        <topology evidence="1">Multi-pass membrane protein</topology>
    </subcellularLocation>
</comment>
<feature type="transmembrane region" description="Helical" evidence="6">
    <location>
        <begin position="128"/>
        <end position="148"/>
    </location>
</feature>
<dbReference type="Gene3D" id="3.30.750.24">
    <property type="entry name" value="STAS domain"/>
    <property type="match status" value="1"/>
</dbReference>
<dbReference type="PANTHER" id="PTHR11814">
    <property type="entry name" value="SULFATE TRANSPORTER"/>
    <property type="match status" value="1"/>
</dbReference>
<keyword evidence="3 6" id="KW-0812">Transmembrane</keyword>
<name>A0A8J5HIK1_ZINOF</name>
<keyword evidence="4 6" id="KW-1133">Transmembrane helix</keyword>
<evidence type="ECO:0000256" key="1">
    <source>
        <dbReference type="ARBA" id="ARBA00004141"/>
    </source>
</evidence>
<dbReference type="SUPFAM" id="SSF52091">
    <property type="entry name" value="SpoIIaa-like"/>
    <property type="match status" value="1"/>
</dbReference>
<evidence type="ECO:0000313" key="9">
    <source>
        <dbReference type="Proteomes" id="UP000734854"/>
    </source>
</evidence>
<dbReference type="InterPro" id="IPR002645">
    <property type="entry name" value="STAS_dom"/>
</dbReference>
<dbReference type="InterPro" id="IPR036513">
    <property type="entry name" value="STAS_dom_sf"/>
</dbReference>
<feature type="domain" description="STAS" evidence="7">
    <location>
        <begin position="494"/>
        <end position="608"/>
    </location>
</feature>
<dbReference type="Proteomes" id="UP000734854">
    <property type="component" value="Unassembled WGS sequence"/>
</dbReference>
<dbReference type="GO" id="GO:0016020">
    <property type="term" value="C:membrane"/>
    <property type="evidence" value="ECO:0007669"/>
    <property type="project" value="UniProtKB-SubCell"/>
</dbReference>
<organism evidence="8 9">
    <name type="scientific">Zingiber officinale</name>
    <name type="common">Ginger</name>
    <name type="synonym">Amomum zingiber</name>
    <dbReference type="NCBI Taxonomy" id="94328"/>
    <lineage>
        <taxon>Eukaryota</taxon>
        <taxon>Viridiplantae</taxon>
        <taxon>Streptophyta</taxon>
        <taxon>Embryophyta</taxon>
        <taxon>Tracheophyta</taxon>
        <taxon>Spermatophyta</taxon>
        <taxon>Magnoliopsida</taxon>
        <taxon>Liliopsida</taxon>
        <taxon>Zingiberales</taxon>
        <taxon>Zingiberaceae</taxon>
        <taxon>Zingiber</taxon>
    </lineage>
</organism>
<protein>
    <recommendedName>
        <fullName evidence="7">STAS domain-containing protein</fullName>
    </recommendedName>
</protein>
<dbReference type="FunFam" id="3.30.750.24:FF:000002">
    <property type="entry name" value="Sulfate transporter 31"/>
    <property type="match status" value="1"/>
</dbReference>
<accession>A0A8J5HIK1</accession>
<evidence type="ECO:0000256" key="2">
    <source>
        <dbReference type="ARBA" id="ARBA00022448"/>
    </source>
</evidence>
<gene>
    <name evidence="8" type="ORF">ZIOFF_015456</name>
</gene>
<dbReference type="Pfam" id="PF00916">
    <property type="entry name" value="Sulfate_transp"/>
    <property type="match status" value="1"/>
</dbReference>
<feature type="transmembrane region" description="Helical" evidence="6">
    <location>
        <begin position="102"/>
        <end position="122"/>
    </location>
</feature>
<dbReference type="PROSITE" id="PS50801">
    <property type="entry name" value="STAS"/>
    <property type="match status" value="1"/>
</dbReference>
<feature type="transmembrane region" description="Helical" evidence="6">
    <location>
        <begin position="346"/>
        <end position="364"/>
    </location>
</feature>
<dbReference type="EMBL" id="JACMSC010000004">
    <property type="protein sequence ID" value="KAG6525500.1"/>
    <property type="molecule type" value="Genomic_DNA"/>
</dbReference>
<feature type="transmembrane region" description="Helical" evidence="6">
    <location>
        <begin position="385"/>
        <end position="402"/>
    </location>
</feature>
<reference evidence="8 9" key="1">
    <citation type="submission" date="2020-08" db="EMBL/GenBank/DDBJ databases">
        <title>Plant Genome Project.</title>
        <authorList>
            <person name="Zhang R.-G."/>
        </authorList>
    </citation>
    <scope>NUCLEOTIDE SEQUENCE [LARGE SCALE GENOMIC DNA]</scope>
    <source>
        <tissue evidence="8">Rhizome</tissue>
    </source>
</reference>